<protein>
    <submittedName>
        <fullName evidence="2">Uncharacterized protein</fullName>
    </submittedName>
</protein>
<dbReference type="EMBL" id="VXIV02001497">
    <property type="protein sequence ID" value="KAF6032538.1"/>
    <property type="molecule type" value="Genomic_DNA"/>
</dbReference>
<dbReference type="OrthoDB" id="9971670at2759"/>
<feature type="signal peptide" evidence="1">
    <location>
        <begin position="1"/>
        <end position="18"/>
    </location>
</feature>
<sequence length="227" mass="25642">MKAVIGVVLLGVVLPALSKDCAQLYEENGLSPNFNETIAHAIHSLTLNELRKFNPLAEELNGVPVVNPRLNDPTETERVIPHAPEEEINKNFMSEAMNTIDLVMSQVGQSGDQFGTNWPIVARIVHKFHMKDTWAKIKEEFDLMKQPAKDLCVCLKDTEKNGIFQAVDWVARQYRTAPLLTLLNKPLPKLKDAKSWEVWRARLVQYYDSQAITDAATYLSCVLNHTS</sequence>
<evidence type="ECO:0000256" key="1">
    <source>
        <dbReference type="SAM" id="SignalP"/>
    </source>
</evidence>
<comment type="caution">
    <text evidence="2">The sequence shown here is derived from an EMBL/GenBank/DDBJ whole genome shotgun (WGS) entry which is preliminary data.</text>
</comment>
<reference evidence="2" key="1">
    <citation type="submission" date="2020-06" db="EMBL/GenBank/DDBJ databases">
        <title>Draft genome of Bugula neritina, a colonial animal packing powerful symbionts and potential medicines.</title>
        <authorList>
            <person name="Rayko M."/>
        </authorList>
    </citation>
    <scope>NUCLEOTIDE SEQUENCE [LARGE SCALE GENOMIC DNA]</scope>
    <source>
        <strain evidence="2">Kwan_BN1</strain>
    </source>
</reference>
<keyword evidence="1" id="KW-0732">Signal</keyword>
<proteinExistence type="predicted"/>
<evidence type="ECO:0000313" key="3">
    <source>
        <dbReference type="Proteomes" id="UP000593567"/>
    </source>
</evidence>
<dbReference type="Proteomes" id="UP000593567">
    <property type="component" value="Unassembled WGS sequence"/>
</dbReference>
<accession>A0A7J7K4K6</accession>
<evidence type="ECO:0000313" key="2">
    <source>
        <dbReference type="EMBL" id="KAF6032538.1"/>
    </source>
</evidence>
<name>A0A7J7K4K6_BUGNE</name>
<keyword evidence="3" id="KW-1185">Reference proteome</keyword>
<dbReference type="AlphaFoldDB" id="A0A7J7K4K6"/>
<feature type="chain" id="PRO_5029823134" evidence="1">
    <location>
        <begin position="19"/>
        <end position="227"/>
    </location>
</feature>
<gene>
    <name evidence="2" type="ORF">EB796_009139</name>
</gene>
<organism evidence="2 3">
    <name type="scientific">Bugula neritina</name>
    <name type="common">Brown bryozoan</name>
    <name type="synonym">Sertularia neritina</name>
    <dbReference type="NCBI Taxonomy" id="10212"/>
    <lineage>
        <taxon>Eukaryota</taxon>
        <taxon>Metazoa</taxon>
        <taxon>Spiralia</taxon>
        <taxon>Lophotrochozoa</taxon>
        <taxon>Bryozoa</taxon>
        <taxon>Gymnolaemata</taxon>
        <taxon>Cheilostomatida</taxon>
        <taxon>Flustrina</taxon>
        <taxon>Buguloidea</taxon>
        <taxon>Bugulidae</taxon>
        <taxon>Bugula</taxon>
    </lineage>
</organism>